<reference evidence="12" key="1">
    <citation type="submission" date="2017-02" db="EMBL/GenBank/DDBJ databases">
        <authorList>
            <person name="Varghese N."/>
            <person name="Submissions S."/>
        </authorList>
    </citation>
    <scope>NUCLEOTIDE SEQUENCE [LARGE SCALE GENOMIC DNA]</scope>
    <source>
        <strain evidence="12">DSM 16521</strain>
    </source>
</reference>
<name>A0A1T4R9G5_9FIRM</name>
<dbReference type="InterPro" id="IPR047296">
    <property type="entry name" value="GIY-YIG_UvrC_Cho"/>
</dbReference>
<dbReference type="Pfam" id="PF01541">
    <property type="entry name" value="GIY-YIG"/>
    <property type="match status" value="1"/>
</dbReference>
<evidence type="ECO:0000259" key="8">
    <source>
        <dbReference type="PROSITE" id="PS50151"/>
    </source>
</evidence>
<dbReference type="InterPro" id="IPR038476">
    <property type="entry name" value="UvrC_RNase_H_dom_sf"/>
</dbReference>
<dbReference type="SMART" id="SM00278">
    <property type="entry name" value="HhH1"/>
    <property type="match status" value="2"/>
</dbReference>
<dbReference type="PROSITE" id="PS50164">
    <property type="entry name" value="GIY_YIG"/>
    <property type="match status" value="1"/>
</dbReference>
<comment type="subunit">
    <text evidence="7">Interacts with UvrB in an incision complex.</text>
</comment>
<comment type="similarity">
    <text evidence="7">Belongs to the UvrC family.</text>
</comment>
<evidence type="ECO:0000259" key="9">
    <source>
        <dbReference type="PROSITE" id="PS50164"/>
    </source>
</evidence>
<evidence type="ECO:0000256" key="1">
    <source>
        <dbReference type="ARBA" id="ARBA00022490"/>
    </source>
</evidence>
<dbReference type="InterPro" id="IPR004791">
    <property type="entry name" value="UvrC"/>
</dbReference>
<dbReference type="OrthoDB" id="9804933at2"/>
<dbReference type="InterPro" id="IPR050066">
    <property type="entry name" value="UvrABC_protein_C"/>
</dbReference>
<dbReference type="Pfam" id="PF08459">
    <property type="entry name" value="UvrC_RNaseH_dom"/>
    <property type="match status" value="1"/>
</dbReference>
<dbReference type="InterPro" id="IPR035901">
    <property type="entry name" value="GIY-YIG_endonuc_sf"/>
</dbReference>
<dbReference type="GO" id="GO:0009432">
    <property type="term" value="P:SOS response"/>
    <property type="evidence" value="ECO:0007669"/>
    <property type="project" value="UniProtKB-UniRule"/>
</dbReference>
<keyword evidence="1 7" id="KW-0963">Cytoplasm</keyword>
<keyword evidence="2 7" id="KW-0227">DNA damage</keyword>
<keyword evidence="3 7" id="KW-0228">DNA excision</keyword>
<comment type="function">
    <text evidence="7">The UvrABC repair system catalyzes the recognition and processing of DNA lesions. UvrC both incises the 5' and 3' sides of the lesion. The N-terminal half is responsible for the 3' incision and the C-terminal half is responsible for the 5' incision.</text>
</comment>
<dbReference type="PANTHER" id="PTHR30562:SF1">
    <property type="entry name" value="UVRABC SYSTEM PROTEIN C"/>
    <property type="match status" value="1"/>
</dbReference>
<evidence type="ECO:0000256" key="4">
    <source>
        <dbReference type="ARBA" id="ARBA00022881"/>
    </source>
</evidence>
<dbReference type="GO" id="GO:0003677">
    <property type="term" value="F:DNA binding"/>
    <property type="evidence" value="ECO:0007669"/>
    <property type="project" value="UniProtKB-UniRule"/>
</dbReference>
<dbReference type="Gene3D" id="1.10.150.20">
    <property type="entry name" value="5' to 3' exonuclease, C-terminal subdomain"/>
    <property type="match status" value="1"/>
</dbReference>
<evidence type="ECO:0000256" key="3">
    <source>
        <dbReference type="ARBA" id="ARBA00022769"/>
    </source>
</evidence>
<evidence type="ECO:0000256" key="5">
    <source>
        <dbReference type="ARBA" id="ARBA00023204"/>
    </source>
</evidence>
<keyword evidence="4 7" id="KW-0267">Excision nuclease</keyword>
<dbReference type="AlphaFoldDB" id="A0A1T4R9G5"/>
<keyword evidence="12" id="KW-1185">Reference proteome</keyword>
<dbReference type="Gene3D" id="3.40.1440.10">
    <property type="entry name" value="GIY-YIG endonuclease"/>
    <property type="match status" value="1"/>
</dbReference>
<dbReference type="InterPro" id="IPR036876">
    <property type="entry name" value="UVR_dom_sf"/>
</dbReference>
<feature type="domain" description="UvrC family homology region profile" evidence="10">
    <location>
        <begin position="265"/>
        <end position="487"/>
    </location>
</feature>
<evidence type="ECO:0000313" key="12">
    <source>
        <dbReference type="Proteomes" id="UP000189933"/>
    </source>
</evidence>
<dbReference type="Proteomes" id="UP000189933">
    <property type="component" value="Unassembled WGS sequence"/>
</dbReference>
<dbReference type="SUPFAM" id="SSF47781">
    <property type="entry name" value="RuvA domain 2-like"/>
    <property type="match status" value="1"/>
</dbReference>
<comment type="subcellular location">
    <subcellularLocation>
        <location evidence="7">Cytoplasm</location>
    </subcellularLocation>
</comment>
<keyword evidence="6 7" id="KW-0742">SOS response</keyword>
<dbReference type="GO" id="GO:0009381">
    <property type="term" value="F:excinuclease ABC activity"/>
    <property type="evidence" value="ECO:0007669"/>
    <property type="project" value="UniProtKB-UniRule"/>
</dbReference>
<dbReference type="Pfam" id="PF14520">
    <property type="entry name" value="HHH_5"/>
    <property type="match status" value="1"/>
</dbReference>
<dbReference type="GO" id="GO:0006289">
    <property type="term" value="P:nucleotide-excision repair"/>
    <property type="evidence" value="ECO:0007669"/>
    <property type="project" value="UniProtKB-UniRule"/>
</dbReference>
<evidence type="ECO:0000256" key="6">
    <source>
        <dbReference type="ARBA" id="ARBA00023236"/>
    </source>
</evidence>
<accession>A0A1T4R9G5</accession>
<dbReference type="InterPro" id="IPR003583">
    <property type="entry name" value="Hlx-hairpin-Hlx_DNA-bd_motif"/>
</dbReference>
<feature type="domain" description="GIY-YIG" evidence="9">
    <location>
        <begin position="14"/>
        <end position="93"/>
    </location>
</feature>
<dbReference type="InterPro" id="IPR010994">
    <property type="entry name" value="RuvA_2-like"/>
</dbReference>
<dbReference type="CDD" id="cd10434">
    <property type="entry name" value="GIY-YIG_UvrC_Cho"/>
    <property type="match status" value="1"/>
</dbReference>
<proteinExistence type="inferred from homology"/>
<dbReference type="Pfam" id="PF02151">
    <property type="entry name" value="UVR"/>
    <property type="match status" value="1"/>
</dbReference>
<keyword evidence="5 7" id="KW-0234">DNA repair</keyword>
<dbReference type="InterPro" id="IPR000305">
    <property type="entry name" value="GIY-YIG_endonuc"/>
</dbReference>
<feature type="domain" description="UVR" evidence="8">
    <location>
        <begin position="203"/>
        <end position="238"/>
    </location>
</feature>
<dbReference type="Gene3D" id="4.10.860.10">
    <property type="entry name" value="UVR domain"/>
    <property type="match status" value="1"/>
</dbReference>
<evidence type="ECO:0000313" key="11">
    <source>
        <dbReference type="EMBL" id="SKA12318.1"/>
    </source>
</evidence>
<evidence type="ECO:0000259" key="10">
    <source>
        <dbReference type="PROSITE" id="PS50165"/>
    </source>
</evidence>
<dbReference type="EMBL" id="FUXM01000026">
    <property type="protein sequence ID" value="SKA12318.1"/>
    <property type="molecule type" value="Genomic_DNA"/>
</dbReference>
<dbReference type="PROSITE" id="PS50165">
    <property type="entry name" value="UVRC"/>
    <property type="match status" value="1"/>
</dbReference>
<dbReference type="InterPro" id="IPR001162">
    <property type="entry name" value="UvrC_RNase_H_dom"/>
</dbReference>
<dbReference type="Gene3D" id="3.30.420.340">
    <property type="entry name" value="UvrC, RNAse H endonuclease domain"/>
    <property type="match status" value="1"/>
</dbReference>
<dbReference type="PROSITE" id="PS50151">
    <property type="entry name" value="UVR"/>
    <property type="match status" value="1"/>
</dbReference>
<dbReference type="RefSeq" id="WP_078666016.1">
    <property type="nucleotide sequence ID" value="NZ_FUXM01000026.1"/>
</dbReference>
<dbReference type="NCBIfam" id="NF001824">
    <property type="entry name" value="PRK00558.1-5"/>
    <property type="match status" value="1"/>
</dbReference>
<dbReference type="FunFam" id="3.40.1440.10:FF:000001">
    <property type="entry name" value="UvrABC system protein C"/>
    <property type="match status" value="1"/>
</dbReference>
<dbReference type="PANTHER" id="PTHR30562">
    <property type="entry name" value="UVRC/OXIDOREDUCTASE"/>
    <property type="match status" value="1"/>
</dbReference>
<dbReference type="InterPro" id="IPR001943">
    <property type="entry name" value="UVR_dom"/>
</dbReference>
<dbReference type="Pfam" id="PF22920">
    <property type="entry name" value="UvrC_RNaseH"/>
    <property type="match status" value="1"/>
</dbReference>
<gene>
    <name evidence="7" type="primary">uvrC</name>
    <name evidence="11" type="ORF">SAMN02745885_01984</name>
</gene>
<dbReference type="SMART" id="SM00465">
    <property type="entry name" value="GIYc"/>
    <property type="match status" value="1"/>
</dbReference>
<dbReference type="SUPFAM" id="SSF46600">
    <property type="entry name" value="C-terminal UvrC-binding domain of UvrB"/>
    <property type="match status" value="1"/>
</dbReference>
<protein>
    <recommendedName>
        <fullName evidence="7">UvrABC system protein C</fullName>
        <shortName evidence="7">Protein UvrC</shortName>
    </recommendedName>
    <alternativeName>
        <fullName evidence="7">Excinuclease ABC subunit C</fullName>
    </alternativeName>
</protein>
<dbReference type="GO" id="GO:0009380">
    <property type="term" value="C:excinuclease repair complex"/>
    <property type="evidence" value="ECO:0007669"/>
    <property type="project" value="InterPro"/>
</dbReference>
<dbReference type="GO" id="GO:0005737">
    <property type="term" value="C:cytoplasm"/>
    <property type="evidence" value="ECO:0007669"/>
    <property type="project" value="UniProtKB-SubCell"/>
</dbReference>
<evidence type="ECO:0000256" key="2">
    <source>
        <dbReference type="ARBA" id="ARBA00022763"/>
    </source>
</evidence>
<organism evidence="11 12">
    <name type="scientific">Carboxydocella sporoproducens DSM 16521</name>
    <dbReference type="NCBI Taxonomy" id="1121270"/>
    <lineage>
        <taxon>Bacteria</taxon>
        <taxon>Bacillati</taxon>
        <taxon>Bacillota</taxon>
        <taxon>Clostridia</taxon>
        <taxon>Eubacteriales</taxon>
        <taxon>Clostridiales Family XVI. Incertae Sedis</taxon>
        <taxon>Carboxydocella</taxon>
    </lineage>
</organism>
<dbReference type="HAMAP" id="MF_00203">
    <property type="entry name" value="UvrC"/>
    <property type="match status" value="1"/>
</dbReference>
<dbReference type="SUPFAM" id="SSF82771">
    <property type="entry name" value="GIY-YIG endonuclease"/>
    <property type="match status" value="1"/>
</dbReference>
<evidence type="ECO:0000256" key="7">
    <source>
        <dbReference type="HAMAP-Rule" id="MF_00203"/>
    </source>
</evidence>
<sequence length="613" mass="70343">MRPELQHKLEHLPEQPGVYLMKNAGGQVIYVGKARVLKNRVRSYFQSTANQTEKVRAMVEQIADLEYIITDTEVDALMLECNLIKKYRPRYNVLLKDDKHYPYIKVTVQEQYPRVLYVRKVERDGARYFGPYVHAGAVKETLHLLKKLFPLRSCPGSTLTERSRPCLQFHIRRCSAPCSGEISREQYLRTVEDVLLFLEGKYGHLIKQLQQEMNEAAEKWDFERAARLRDQIKALEILGEKQKMLTPGGGDRDVLAVARGIWETCGVILLIRHGTLLGREVFFLGDTQGYSREEIMAALVKQYYSQAQFIPGEVILAEGVPEEEREVIEQWLQARRGKKVELLVPRRGEKKALTEMAHKNAVQELELKEAAILKERETREQGLKELAQALGLAAPPRRIECYDISNTQGSESVGSMVVFLDGKPAPECYRRFKIKTVIGPDDFASMAEVLRRRLERARKGDEKFAQLPDLLIVDGGKGQLAVARRVMEELGFGHIPTFGLAKEEEWLFAPHQSEPIILPRQSQGLYLLQRIRDEAHRFALTYHRKLRTQRNLRSVLEEVPGIGSKRKQALYKHFGSLAKIRAATVEELAAVPGMNQQVAQALWEWLRRWEAEN</sequence>
<dbReference type="NCBIfam" id="TIGR00194">
    <property type="entry name" value="uvrC"/>
    <property type="match status" value="1"/>
</dbReference>